<proteinExistence type="predicted"/>
<reference evidence="3" key="1">
    <citation type="submission" date="2016-01" db="EMBL/GenBank/DDBJ databases">
        <authorList>
            <person name="Mitreva M."/>
            <person name="Pepin K.H."/>
            <person name="Mihindukulasuriya K.A."/>
            <person name="Fulton R."/>
            <person name="Fronick C."/>
            <person name="O'Laughlin M."/>
            <person name="Miner T."/>
            <person name="Herter B."/>
            <person name="Rosa B.A."/>
            <person name="Cordes M."/>
            <person name="Tomlinson C."/>
            <person name="Wollam A."/>
            <person name="Palsikar V.B."/>
            <person name="Mardis E.R."/>
            <person name="Wilson R.K."/>
        </authorList>
    </citation>
    <scope>NUCLEOTIDE SEQUENCE [LARGE SCALE GENOMIC DNA]</scope>
    <source>
        <strain evidence="3">DNF01167</strain>
    </source>
</reference>
<keyword evidence="1" id="KW-0472">Membrane</keyword>
<evidence type="ECO:0000313" key="3">
    <source>
        <dbReference type="Proteomes" id="UP000070355"/>
    </source>
</evidence>
<comment type="caution">
    <text evidence="2">The sequence shown here is derived from an EMBL/GenBank/DDBJ whole genome shotgun (WGS) entry which is preliminary data.</text>
</comment>
<dbReference type="PATRIC" id="fig|1379.3.peg.1114"/>
<feature type="transmembrane region" description="Helical" evidence="1">
    <location>
        <begin position="64"/>
        <end position="84"/>
    </location>
</feature>
<dbReference type="RefSeq" id="WP_060914275.1">
    <property type="nucleotide sequence ID" value="NZ_JAGZGJ010000020.1"/>
</dbReference>
<feature type="transmembrane region" description="Helical" evidence="1">
    <location>
        <begin position="6"/>
        <end position="27"/>
    </location>
</feature>
<dbReference type="Proteomes" id="UP000070355">
    <property type="component" value="Unassembled WGS sequence"/>
</dbReference>
<evidence type="ECO:0000256" key="1">
    <source>
        <dbReference type="SAM" id="Phobius"/>
    </source>
</evidence>
<feature type="transmembrane region" description="Helical" evidence="1">
    <location>
        <begin position="39"/>
        <end position="58"/>
    </location>
</feature>
<dbReference type="GO" id="GO:0016020">
    <property type="term" value="C:membrane"/>
    <property type="evidence" value="ECO:0007669"/>
    <property type="project" value="InterPro"/>
</dbReference>
<dbReference type="STRING" id="1379.HMPREF3186_01134"/>
<name>A0A133ZVH7_9BACL</name>
<accession>A0A133ZVH7</accession>
<dbReference type="AlphaFoldDB" id="A0A133ZVH7"/>
<dbReference type="Pfam" id="PF03083">
    <property type="entry name" value="MtN3_slv"/>
    <property type="match status" value="1"/>
</dbReference>
<dbReference type="Gene3D" id="1.20.1280.290">
    <property type="match status" value="1"/>
</dbReference>
<evidence type="ECO:0008006" key="4">
    <source>
        <dbReference type="Google" id="ProtNLM"/>
    </source>
</evidence>
<dbReference type="InterPro" id="IPR004316">
    <property type="entry name" value="SWEET_rpt"/>
</dbReference>
<protein>
    <recommendedName>
        <fullName evidence="4">Sugar efflux transporter for intercellular exchange</fullName>
    </recommendedName>
</protein>
<keyword evidence="1" id="KW-1133">Transmembrane helix</keyword>
<keyword evidence="1" id="KW-0812">Transmembrane</keyword>
<dbReference type="EMBL" id="LSDC01000075">
    <property type="protein sequence ID" value="KXB59434.1"/>
    <property type="molecule type" value="Genomic_DNA"/>
</dbReference>
<organism evidence="2 3">
    <name type="scientific">Gemella haemolysans</name>
    <dbReference type="NCBI Taxonomy" id="1379"/>
    <lineage>
        <taxon>Bacteria</taxon>
        <taxon>Bacillati</taxon>
        <taxon>Bacillota</taxon>
        <taxon>Bacilli</taxon>
        <taxon>Bacillales</taxon>
        <taxon>Gemellaceae</taxon>
        <taxon>Gemella</taxon>
    </lineage>
</organism>
<sequence>MNTKFFKILSWVATFTAMLMYISYIPQISGNIHGHKGDFIQPFVAGINCTLWVLYGLLGEKRDWPIVIANSPGIIFGFTAAFTAL</sequence>
<evidence type="ECO:0000313" key="2">
    <source>
        <dbReference type="EMBL" id="KXB59434.1"/>
    </source>
</evidence>
<gene>
    <name evidence="2" type="ORF">HMPREF3186_01134</name>
</gene>